<dbReference type="InterPro" id="IPR036397">
    <property type="entry name" value="RNaseH_sf"/>
</dbReference>
<dbReference type="PANTHER" id="PTHR12131">
    <property type="entry name" value="ATP-DEPENDENT RNA AND DNA HELICASE"/>
    <property type="match status" value="1"/>
</dbReference>
<dbReference type="GO" id="GO:0005634">
    <property type="term" value="C:nucleus"/>
    <property type="evidence" value="ECO:0007669"/>
    <property type="project" value="TreeGrafter"/>
</dbReference>
<dbReference type="SMART" id="SM00487">
    <property type="entry name" value="DEXDc"/>
    <property type="match status" value="1"/>
</dbReference>
<dbReference type="InterPro" id="IPR001650">
    <property type="entry name" value="Helicase_C-like"/>
</dbReference>
<proteinExistence type="predicted"/>
<dbReference type="SUPFAM" id="SSF53098">
    <property type="entry name" value="Ribonuclease H-like"/>
    <property type="match status" value="1"/>
</dbReference>
<dbReference type="InterPro" id="IPR011545">
    <property type="entry name" value="DEAD/DEAH_box_helicase_dom"/>
</dbReference>
<keyword evidence="1" id="KW-0547">Nucleotide-binding</keyword>
<dbReference type="Pfam" id="PF00270">
    <property type="entry name" value="DEAD"/>
    <property type="match status" value="1"/>
</dbReference>
<comment type="caution">
    <text evidence="8">The sequence shown here is derived from an EMBL/GenBank/DDBJ whole genome shotgun (WGS) entry which is preliminary data.</text>
</comment>
<gene>
    <name evidence="8" type="primary">SKIV2L2_1</name>
    <name evidence="8" type="ORF">DERF_001797</name>
</gene>
<reference evidence="8" key="2">
    <citation type="journal article" date="2022" name="Res Sq">
        <title>Comparative Genomics Reveals Insights into the Divergent Evolution of Astigmatic Mites and Household Pest Adaptations.</title>
        <authorList>
            <person name="Xiong Q."/>
            <person name="Wan A.T.-Y."/>
            <person name="Liu X.-Y."/>
            <person name="Fung C.S.-H."/>
            <person name="Xiao X."/>
            <person name="Malainual N."/>
            <person name="Hou J."/>
            <person name="Wang L."/>
            <person name="Wang M."/>
            <person name="Yang K."/>
            <person name="Cui Y."/>
            <person name="Leung E."/>
            <person name="Nong W."/>
            <person name="Shin S.-K."/>
            <person name="Au S."/>
            <person name="Jeong K.Y."/>
            <person name="Chew F.T."/>
            <person name="Hui J."/>
            <person name="Leung T.F."/>
            <person name="Tungtrongchitr A."/>
            <person name="Zhong N."/>
            <person name="Liu Z."/>
            <person name="Tsui S."/>
        </authorList>
    </citation>
    <scope>NUCLEOTIDE SEQUENCE</scope>
    <source>
        <strain evidence="8">Derf</strain>
        <tissue evidence="8">Whole organism</tissue>
    </source>
</reference>
<dbReference type="InterPro" id="IPR012337">
    <property type="entry name" value="RNaseH-like_sf"/>
</dbReference>
<dbReference type="SMART" id="SM00490">
    <property type="entry name" value="HELICc"/>
    <property type="match status" value="1"/>
</dbReference>
<organism evidence="8 9">
    <name type="scientific">Dermatophagoides farinae</name>
    <name type="common">American house dust mite</name>
    <dbReference type="NCBI Taxonomy" id="6954"/>
    <lineage>
        <taxon>Eukaryota</taxon>
        <taxon>Metazoa</taxon>
        <taxon>Ecdysozoa</taxon>
        <taxon>Arthropoda</taxon>
        <taxon>Chelicerata</taxon>
        <taxon>Arachnida</taxon>
        <taxon>Acari</taxon>
        <taxon>Acariformes</taxon>
        <taxon>Sarcoptiformes</taxon>
        <taxon>Astigmata</taxon>
        <taxon>Psoroptidia</taxon>
        <taxon>Analgoidea</taxon>
        <taxon>Pyroglyphidae</taxon>
        <taxon>Dermatophagoidinae</taxon>
        <taxon>Dermatophagoides</taxon>
    </lineage>
</organism>
<dbReference type="GO" id="GO:0000460">
    <property type="term" value="P:maturation of 5.8S rRNA"/>
    <property type="evidence" value="ECO:0007669"/>
    <property type="project" value="TreeGrafter"/>
</dbReference>
<dbReference type="Gene3D" id="3.30.420.10">
    <property type="entry name" value="Ribonuclease H-like superfamily/Ribonuclease H"/>
    <property type="match status" value="1"/>
</dbReference>
<dbReference type="InterPro" id="IPR027417">
    <property type="entry name" value="P-loop_NTPase"/>
</dbReference>
<dbReference type="CDD" id="cd18795">
    <property type="entry name" value="SF2_C_Ski2"/>
    <property type="match status" value="1"/>
</dbReference>
<reference evidence="8" key="1">
    <citation type="submission" date="2013-05" db="EMBL/GenBank/DDBJ databases">
        <authorList>
            <person name="Yim A.K.Y."/>
            <person name="Chan T.F."/>
            <person name="Ji K.M."/>
            <person name="Liu X.Y."/>
            <person name="Zhou J.W."/>
            <person name="Li R.Q."/>
            <person name="Yang K.Y."/>
            <person name="Li J."/>
            <person name="Li M."/>
            <person name="Law P.T.W."/>
            <person name="Wu Y.L."/>
            <person name="Cai Z.L."/>
            <person name="Qin H."/>
            <person name="Bao Y."/>
            <person name="Leung R.K.K."/>
            <person name="Ng P.K.S."/>
            <person name="Zou J."/>
            <person name="Zhong X.J."/>
            <person name="Ran P.X."/>
            <person name="Zhong N.S."/>
            <person name="Liu Z.G."/>
            <person name="Tsui S.K.W."/>
        </authorList>
    </citation>
    <scope>NUCLEOTIDE SEQUENCE</scope>
    <source>
        <strain evidence="8">Derf</strain>
        <tissue evidence="8">Whole organism</tissue>
    </source>
</reference>
<dbReference type="GO" id="GO:0005524">
    <property type="term" value="F:ATP binding"/>
    <property type="evidence" value="ECO:0007669"/>
    <property type="project" value="UniProtKB-KW"/>
</dbReference>
<evidence type="ECO:0000313" key="8">
    <source>
        <dbReference type="EMBL" id="KAH9527801.1"/>
    </source>
</evidence>
<dbReference type="InterPro" id="IPR050699">
    <property type="entry name" value="RNA-DNA_Helicase"/>
</dbReference>
<dbReference type="GO" id="GO:0004386">
    <property type="term" value="F:helicase activity"/>
    <property type="evidence" value="ECO:0007669"/>
    <property type="project" value="UniProtKB-KW"/>
</dbReference>
<evidence type="ECO:0000256" key="2">
    <source>
        <dbReference type="ARBA" id="ARBA00022801"/>
    </source>
</evidence>
<dbReference type="PROSITE" id="PS51192">
    <property type="entry name" value="HELICASE_ATP_BIND_1"/>
    <property type="match status" value="1"/>
</dbReference>
<evidence type="ECO:0000256" key="1">
    <source>
        <dbReference type="ARBA" id="ARBA00022741"/>
    </source>
</evidence>
<dbReference type="GO" id="GO:0016787">
    <property type="term" value="F:hydrolase activity"/>
    <property type="evidence" value="ECO:0007669"/>
    <property type="project" value="UniProtKB-KW"/>
</dbReference>
<feature type="domain" description="Helicase ATP-binding" evidence="6">
    <location>
        <begin position="1170"/>
        <end position="1281"/>
    </location>
</feature>
<dbReference type="FunFam" id="3.40.50.300:FF:000141">
    <property type="entry name" value="ATP-dependent RNA helicase DOB1"/>
    <property type="match status" value="1"/>
</dbReference>
<evidence type="ECO:0000259" key="5">
    <source>
        <dbReference type="PROSITE" id="PS50994"/>
    </source>
</evidence>
<dbReference type="PANTHER" id="PTHR12131:SF7">
    <property type="entry name" value="EXOSOME RNA HELICASE MTR4"/>
    <property type="match status" value="1"/>
</dbReference>
<keyword evidence="2" id="KW-0378">Hydrolase</keyword>
<dbReference type="EMBL" id="ASGP02000001">
    <property type="protein sequence ID" value="KAH9527801.1"/>
    <property type="molecule type" value="Genomic_DNA"/>
</dbReference>
<evidence type="ECO:0000259" key="7">
    <source>
        <dbReference type="PROSITE" id="PS51194"/>
    </source>
</evidence>
<dbReference type="SUPFAM" id="SSF52540">
    <property type="entry name" value="P-loop containing nucleoside triphosphate hydrolases"/>
    <property type="match status" value="2"/>
</dbReference>
<evidence type="ECO:0000313" key="9">
    <source>
        <dbReference type="Proteomes" id="UP000790347"/>
    </source>
</evidence>
<dbReference type="Pfam" id="PF00271">
    <property type="entry name" value="Helicase_C"/>
    <property type="match status" value="1"/>
</dbReference>
<dbReference type="Gene3D" id="3.40.50.300">
    <property type="entry name" value="P-loop containing nucleotide triphosphate hydrolases"/>
    <property type="match status" value="3"/>
</dbReference>
<evidence type="ECO:0000256" key="3">
    <source>
        <dbReference type="ARBA" id="ARBA00022806"/>
    </source>
</evidence>
<sequence>MKSGDPMDFPLWSKYIEKEIVQNDNFTELEKIIKIKSMLPNDFVLIFDYEKPNVKDIIEQINKRYNSELLIANSIRKKINNLNILDEKSKAEDWNKALTIVEAINVLNKQGKEFAAKELSKNMLFKIKKNDNLFADLHEKDFTKKLLEKIKKSFESASNREMFEPQTQSKTKNSALVTIEKSCFLCNGKHPSFLCNLPRKEKFEKAKEKKLCFKCLGKFNHFHTNCKKGRRCNCEKKMNITICPCQEDNKEKVVVNKEKENKEESQILESQSFASHVSTTGKEHAAVSAGKKTKSFLSIIELFAANNKRKQKVFALLDGCATISSISSNLAKKLRIESIIENETEVQGYGSISTGLQRATQIYFESLNGIKFGPDKILIGPEKILDDVDSVPNYILEKAKTMGLFPISPSSESSPIRIDALFGLDWLFQHILSPVSERKFIDLGDGLLTPFQLSFREFIRDLHLSKINWDEPLNQSFILRAEKLAKQMDDLKRVHLPRVGTYVLYPPQTGIESVFQCLTRFISLYGLPEKIWSDNEKSFSTSKKILLKFIFAKKKVQQNYNVNWEFNPPAAPWYGGFYERLIRSVKESLSVVVVKKHSQESFRTLLTEIQGVINDRPLFRSSDGTFVTPYHLIFGNKRSTLFSSVSIVDSEHDRLSLLYEKLVGNIREFWETWRNNYLTELKNFGSKNGITPRIGDLAFLKNDQRRQDWPIVEILELNKTGKTAKILDISNGKTYCRSIRCLVPLEGDNPLAYSNIGQHKCLDIVFCRFYWPKWRNDVKQWIRKCVCNVKKDNDPHPANQPMSATDIVNLNPFEKVAIDIMTLSSSESGNRYIFVPVPEVETQIVQRATLSLCNVEVNNDSLIDLISENQSEVVDINSFVKVGEKQQEKVDEKVNEKSYDLIGVRTNDVIDNKSGVVTGTGEHNMNDCDDLTWDCTSFEYYRNRFKRRMLQQIVLSNFFIVKRIESYKLEADWLTKSLAPDKHENVRDHYWHKGSVEINILLNDLCFEMDLFDVFDLDQKSNDIEKSNDNGEKKLMTTDEDVDNGLIDKSIKDVKRNKDNDENLLITSMIDEWTITPDDTDDHDDENLGQYYANFTARVAIHKLETQGSCVHEVVIHDDLEYVPLRDHSGNPIYMPAKSYKFPLDSFQKEAILCIENNQSVLVSAHTSAALSNQKYREFKDEFEDVGLITGDVTINQNATCLIMTTEILRLMLFRRKEIIRQVGWVIFDEIHYMRDRERGVIWEETIILLPDTVHYVFLSATIPNARQFAEWIAYLHHQSCHIVYTDFRPTPLKHYIYPAGGGGDELYLVLDEQNNFSEENFNTAMNVLKNSSSKVVDPSCIKIIPIIMKRNLAPVILFCFSRKQCERYALEISILNLDYNSAEEKTLVEEVFNNATDKLSDEDKKLPQVQQILPLLKRGVGIHHSGLLPLIKEMIEILFGKSLIKVLFATETIGMGLNMPARTVVFTSVRKFDGRNSRFLTSSEYIQMSGRAGRRGFDERGIVICQIDKKNSPILVEQMICGKPETLNSAFHLTYNMVLNLSRVEQVNPEYILKHSFFSISTISGIS</sequence>
<evidence type="ECO:0000256" key="4">
    <source>
        <dbReference type="ARBA" id="ARBA00022840"/>
    </source>
</evidence>
<evidence type="ECO:0000259" key="6">
    <source>
        <dbReference type="PROSITE" id="PS51192"/>
    </source>
</evidence>
<protein>
    <submittedName>
        <fullName evidence="8">Exosome RNA helicase MTR4</fullName>
    </submittedName>
</protein>
<dbReference type="PROSITE" id="PS50994">
    <property type="entry name" value="INTEGRASE"/>
    <property type="match status" value="1"/>
</dbReference>
<keyword evidence="3 8" id="KW-0347">Helicase</keyword>
<accession>A0A922L902</accession>
<dbReference type="Proteomes" id="UP000790347">
    <property type="component" value="Unassembled WGS sequence"/>
</dbReference>
<keyword evidence="9" id="KW-1185">Reference proteome</keyword>
<feature type="domain" description="Helicase C-terminal" evidence="7">
    <location>
        <begin position="1374"/>
        <end position="1546"/>
    </location>
</feature>
<feature type="domain" description="Integrase catalytic" evidence="5">
    <location>
        <begin position="506"/>
        <end position="637"/>
    </location>
</feature>
<keyword evidence="4" id="KW-0067">ATP-binding</keyword>
<dbReference type="InterPro" id="IPR001584">
    <property type="entry name" value="Integrase_cat-core"/>
</dbReference>
<dbReference type="GO" id="GO:0015074">
    <property type="term" value="P:DNA integration"/>
    <property type="evidence" value="ECO:0007669"/>
    <property type="project" value="InterPro"/>
</dbReference>
<dbReference type="PROSITE" id="PS51194">
    <property type="entry name" value="HELICASE_CTER"/>
    <property type="match status" value="1"/>
</dbReference>
<dbReference type="InterPro" id="IPR014001">
    <property type="entry name" value="Helicase_ATP-bd"/>
</dbReference>
<dbReference type="GO" id="GO:0003676">
    <property type="term" value="F:nucleic acid binding"/>
    <property type="evidence" value="ECO:0007669"/>
    <property type="project" value="InterPro"/>
</dbReference>
<name>A0A922L902_DERFA</name>